<feature type="transmembrane region" description="Helical" evidence="6">
    <location>
        <begin position="337"/>
        <end position="362"/>
    </location>
</feature>
<gene>
    <name evidence="8" type="ORF">JRV97_02170</name>
</gene>
<dbReference type="SUPFAM" id="SSF82866">
    <property type="entry name" value="Multidrug efflux transporter AcrB transmembrane domain"/>
    <property type="match status" value="2"/>
</dbReference>
<sequence>MKKRYLIISEFLTKNYKWLLILFFILSFGIIYNLKNLKINSDLLELLPKDDPIAISYKKELAQQSESEVMIVAFYINNNIDHKKLALDFYTRMKALPEFKDLAKTDVSLLLSYGFLNVSNSRLIDELMNNIKDTFNAFSDINPYDFKSFEYINDTIYLLDKLNKNFESSKETDPMLGYYTLSPDKKIMVMGVTFKEPTSNLAFVNKIIPKVKRVLASINQDYSIKTGLTGAYIYSYEANKTVSFDFSITTYLSIILIIIIFYITFGNIITTILVFVSLLISVGVTLGLSTIVFKEFNILTSFVAAITLGLGIDYGIHITSRLITEFKERKNYIEALAITYETVLIPVIFGVLTTIFVFLSLIFMKLPAFTQMALISSIGLFVFAIIMIFITPITFYPFRNIILKTYRENKINIWFQKLGRWIPKRRKFILTFLSFFVIVFSIFGIINFSNFSYTPPGLAPTNAESTKVFKDIANHFGTSLFNEMQFIVRIDEDSKKIIEDLKKSPYVSKVESYLDILKKQLGDFEKLKIKTKEISELVNDPFAVAVLKKYGIYSETLKIIDLATKSKNEKDFIVGITELIPENLRKNILINKDGKDYFIVYVTPSIDLNSNNGMKYFFDSLNKYLNRFLGNKKALYKLMYIIESRFYYVILFSVFMIGILTFFSRKSLKETIISIFGLIFTNLSAFGVIYFLDIKATFLTIISLPLIFGIGVDGYIHIFHAIDEDKVHYWHTLKATTLSFLTTISSFITFQLSRGELLKQFSLTMVLGISIVWAMTVLLIPSLKK</sequence>
<protein>
    <submittedName>
        <fullName evidence="8">MMPL family transporter</fullName>
    </submittedName>
</protein>
<dbReference type="RefSeq" id="WP_280999784.1">
    <property type="nucleotide sequence ID" value="NZ_CP069362.1"/>
</dbReference>
<evidence type="ECO:0000259" key="7">
    <source>
        <dbReference type="Pfam" id="PF03176"/>
    </source>
</evidence>
<feature type="transmembrane region" description="Helical" evidence="6">
    <location>
        <begin position="428"/>
        <end position="448"/>
    </location>
</feature>
<dbReference type="Proteomes" id="UP001232493">
    <property type="component" value="Chromosome"/>
</dbReference>
<feature type="transmembrane region" description="Helical" evidence="6">
    <location>
        <begin position="298"/>
        <end position="316"/>
    </location>
</feature>
<feature type="transmembrane region" description="Helical" evidence="6">
    <location>
        <begin position="698"/>
        <end position="716"/>
    </location>
</feature>
<evidence type="ECO:0000313" key="8">
    <source>
        <dbReference type="EMBL" id="WGS65383.1"/>
    </source>
</evidence>
<feature type="transmembrane region" description="Helical" evidence="6">
    <location>
        <begin position="246"/>
        <end position="265"/>
    </location>
</feature>
<evidence type="ECO:0000256" key="2">
    <source>
        <dbReference type="ARBA" id="ARBA00022475"/>
    </source>
</evidence>
<comment type="subcellular location">
    <subcellularLocation>
        <location evidence="1">Cell membrane</location>
        <topology evidence="1">Multi-pass membrane protein</topology>
    </subcellularLocation>
</comment>
<keyword evidence="2" id="KW-1003">Cell membrane</keyword>
<evidence type="ECO:0000256" key="1">
    <source>
        <dbReference type="ARBA" id="ARBA00004651"/>
    </source>
</evidence>
<feature type="transmembrane region" description="Helical" evidence="6">
    <location>
        <begin position="761"/>
        <end position="780"/>
    </location>
</feature>
<feature type="transmembrane region" description="Helical" evidence="6">
    <location>
        <begin position="374"/>
        <end position="398"/>
    </location>
</feature>
<keyword evidence="5 6" id="KW-0472">Membrane</keyword>
<evidence type="ECO:0000256" key="4">
    <source>
        <dbReference type="ARBA" id="ARBA00022989"/>
    </source>
</evidence>
<keyword evidence="4 6" id="KW-1133">Transmembrane helix</keyword>
<reference evidence="8 9" key="1">
    <citation type="submission" date="2021-02" db="EMBL/GenBank/DDBJ databases">
        <title>Characterization of Marinitoga sp. nov. str. BP5-C20A.</title>
        <authorList>
            <person name="Erauso G."/>
            <person name="Postec A."/>
        </authorList>
    </citation>
    <scope>NUCLEOTIDE SEQUENCE [LARGE SCALE GENOMIC DNA]</scope>
    <source>
        <strain evidence="8 9">BP5-C20A</strain>
    </source>
</reference>
<evidence type="ECO:0000256" key="6">
    <source>
        <dbReference type="SAM" id="Phobius"/>
    </source>
</evidence>
<name>A0ABY8PRY7_9BACT</name>
<evidence type="ECO:0000313" key="9">
    <source>
        <dbReference type="Proteomes" id="UP001232493"/>
    </source>
</evidence>
<dbReference type="EMBL" id="CP069362">
    <property type="protein sequence ID" value="WGS65383.1"/>
    <property type="molecule type" value="Genomic_DNA"/>
</dbReference>
<accession>A0ABY8PRY7</accession>
<feature type="domain" description="Membrane transport protein MMPL" evidence="7">
    <location>
        <begin position="122"/>
        <end position="396"/>
    </location>
</feature>
<dbReference type="Pfam" id="PF03176">
    <property type="entry name" value="MMPL"/>
    <property type="match status" value="1"/>
</dbReference>
<feature type="transmembrane region" description="Helical" evidence="6">
    <location>
        <begin position="671"/>
        <end position="692"/>
    </location>
</feature>
<feature type="transmembrane region" description="Helical" evidence="6">
    <location>
        <begin position="16"/>
        <end position="34"/>
    </location>
</feature>
<dbReference type="Gene3D" id="1.20.1640.10">
    <property type="entry name" value="Multidrug efflux transporter AcrB transmembrane domain"/>
    <property type="match status" value="2"/>
</dbReference>
<evidence type="ECO:0000256" key="3">
    <source>
        <dbReference type="ARBA" id="ARBA00022692"/>
    </source>
</evidence>
<organism evidence="8 9">
    <name type="scientific">Marinitoga aeolica</name>
    <dbReference type="NCBI Taxonomy" id="2809031"/>
    <lineage>
        <taxon>Bacteria</taxon>
        <taxon>Thermotogati</taxon>
        <taxon>Thermotogota</taxon>
        <taxon>Thermotogae</taxon>
        <taxon>Petrotogales</taxon>
        <taxon>Petrotogaceae</taxon>
        <taxon>Marinitoga</taxon>
    </lineage>
</organism>
<evidence type="ECO:0000256" key="5">
    <source>
        <dbReference type="ARBA" id="ARBA00023136"/>
    </source>
</evidence>
<dbReference type="PANTHER" id="PTHR33406:SF13">
    <property type="entry name" value="MEMBRANE PROTEIN YDFJ"/>
    <property type="match status" value="1"/>
</dbReference>
<proteinExistence type="predicted"/>
<dbReference type="PANTHER" id="PTHR33406">
    <property type="entry name" value="MEMBRANE PROTEIN MJ1562-RELATED"/>
    <property type="match status" value="1"/>
</dbReference>
<dbReference type="InterPro" id="IPR004869">
    <property type="entry name" value="MMPL_dom"/>
</dbReference>
<keyword evidence="9" id="KW-1185">Reference proteome</keyword>
<dbReference type="InterPro" id="IPR050545">
    <property type="entry name" value="Mycobact_MmpL"/>
</dbReference>
<keyword evidence="3 6" id="KW-0812">Transmembrane</keyword>
<feature type="transmembrane region" description="Helical" evidence="6">
    <location>
        <begin position="646"/>
        <end position="664"/>
    </location>
</feature>
<feature type="transmembrane region" description="Helical" evidence="6">
    <location>
        <begin position="272"/>
        <end position="292"/>
    </location>
</feature>